<evidence type="ECO:0000313" key="1">
    <source>
        <dbReference type="EMBL" id="CBX92081.1"/>
    </source>
</evidence>
<protein>
    <submittedName>
        <fullName evidence="1">Predicted protein</fullName>
    </submittedName>
</protein>
<dbReference type="VEuPathDB" id="FungiDB:LEMA_uP047870.1"/>
<sequence length="46" mass="5421">MYMETVDVPTAWQIDVRIRLATEPTNNTINAFEIYIIAPKIRRSRL</sequence>
<dbReference type="EMBL" id="FP929083">
    <property type="protein sequence ID" value="CBX92081.1"/>
    <property type="molecule type" value="Genomic_DNA"/>
</dbReference>
<evidence type="ECO:0000313" key="2">
    <source>
        <dbReference type="Proteomes" id="UP000002668"/>
    </source>
</evidence>
<dbReference type="InParanoid" id="E5R5B1"/>
<reference evidence="2" key="1">
    <citation type="journal article" date="2011" name="Nat. Commun.">
        <title>Effector diversification within compartments of the Leptosphaeria maculans genome affected by Repeat-Induced Point mutations.</title>
        <authorList>
            <person name="Rouxel T."/>
            <person name="Grandaubert J."/>
            <person name="Hane J.K."/>
            <person name="Hoede C."/>
            <person name="van de Wouw A.P."/>
            <person name="Couloux A."/>
            <person name="Dominguez V."/>
            <person name="Anthouard V."/>
            <person name="Bally P."/>
            <person name="Bourras S."/>
            <person name="Cozijnsen A.J."/>
            <person name="Ciuffetti L.M."/>
            <person name="Degrave A."/>
            <person name="Dilmaghani A."/>
            <person name="Duret L."/>
            <person name="Fudal I."/>
            <person name="Goodwin S.B."/>
            <person name="Gout L."/>
            <person name="Glaser N."/>
            <person name="Linglin J."/>
            <person name="Kema G.H.J."/>
            <person name="Lapalu N."/>
            <person name="Lawrence C.B."/>
            <person name="May K."/>
            <person name="Meyer M."/>
            <person name="Ollivier B."/>
            <person name="Poulain J."/>
            <person name="Schoch C.L."/>
            <person name="Simon A."/>
            <person name="Spatafora J.W."/>
            <person name="Stachowiak A."/>
            <person name="Turgeon B.G."/>
            <person name="Tyler B.M."/>
            <person name="Vincent D."/>
            <person name="Weissenbach J."/>
            <person name="Amselem J."/>
            <person name="Quesneville H."/>
            <person name="Oliver R.P."/>
            <person name="Wincker P."/>
            <person name="Balesdent M.-H."/>
            <person name="Howlett B.J."/>
        </authorList>
    </citation>
    <scope>NUCLEOTIDE SEQUENCE [LARGE SCALE GENOMIC DNA]</scope>
    <source>
        <strain evidence="2">JN3 / isolate v23.1.3 / race Av1-4-5-6-7-8</strain>
    </source>
</reference>
<organism evidence="2">
    <name type="scientific">Leptosphaeria maculans (strain JN3 / isolate v23.1.3 / race Av1-4-5-6-7-8)</name>
    <name type="common">Blackleg fungus</name>
    <name type="synonym">Phoma lingam</name>
    <dbReference type="NCBI Taxonomy" id="985895"/>
    <lineage>
        <taxon>Eukaryota</taxon>
        <taxon>Fungi</taxon>
        <taxon>Dikarya</taxon>
        <taxon>Ascomycota</taxon>
        <taxon>Pezizomycotina</taxon>
        <taxon>Dothideomycetes</taxon>
        <taxon>Pleosporomycetidae</taxon>
        <taxon>Pleosporales</taxon>
        <taxon>Pleosporineae</taxon>
        <taxon>Leptosphaeriaceae</taxon>
        <taxon>Plenodomus</taxon>
        <taxon>Plenodomus lingam/Leptosphaeria maculans species complex</taxon>
    </lineage>
</organism>
<name>E5R5B1_LEPMJ</name>
<dbReference type="Proteomes" id="UP000002668">
    <property type="component" value="Genome"/>
</dbReference>
<proteinExistence type="predicted"/>
<gene>
    <name evidence="1" type="ORF">LEMA_uP047870.1</name>
</gene>
<dbReference type="AlphaFoldDB" id="E5R5B1"/>
<keyword evidence="2" id="KW-1185">Reference proteome</keyword>
<accession>E5R5B1</accession>
<dbReference type="HOGENOM" id="CLU_3191466_0_0_1"/>